<organism evidence="1 2">
    <name type="scientific">Puma concolor</name>
    <name type="common">Mountain lion</name>
    <name type="synonym">Felis concolor</name>
    <dbReference type="NCBI Taxonomy" id="9696"/>
    <lineage>
        <taxon>Eukaryota</taxon>
        <taxon>Metazoa</taxon>
        <taxon>Chordata</taxon>
        <taxon>Craniata</taxon>
        <taxon>Vertebrata</taxon>
        <taxon>Euteleostomi</taxon>
        <taxon>Mammalia</taxon>
        <taxon>Eutheria</taxon>
        <taxon>Laurasiatheria</taxon>
        <taxon>Carnivora</taxon>
        <taxon>Feliformia</taxon>
        <taxon>Felidae</taxon>
        <taxon>Felinae</taxon>
        <taxon>Puma</taxon>
    </lineage>
</organism>
<proteinExistence type="predicted"/>
<protein>
    <submittedName>
        <fullName evidence="2">LOW QUALITY PROTEIN: colorectal cancer-associated protein 1</fullName>
    </submittedName>
</protein>
<dbReference type="AlphaFoldDB" id="A0A6P6IAK1"/>
<keyword evidence="1" id="KW-1185">Reference proteome</keyword>
<accession>A0A6P6IAK1</accession>
<reference evidence="2" key="1">
    <citation type="submission" date="2025-08" db="UniProtKB">
        <authorList>
            <consortium name="RefSeq"/>
        </authorList>
    </citation>
    <scope>IDENTIFICATION</scope>
    <source>
        <tissue evidence="2">Blood</tissue>
    </source>
</reference>
<evidence type="ECO:0000313" key="1">
    <source>
        <dbReference type="Proteomes" id="UP000515131"/>
    </source>
</evidence>
<dbReference type="GeneID" id="112865879"/>
<gene>
    <name evidence="2" type="primary">COLCA1</name>
</gene>
<dbReference type="KEGG" id="pcoo:112865879"/>
<name>A0A6P6IAK1_PUMCO</name>
<dbReference type="RefSeq" id="XP_025784704.1">
    <property type="nucleotide sequence ID" value="XM_025928919.1"/>
</dbReference>
<dbReference type="CTD" id="399948"/>
<sequence length="212" mass="23317">MGVKLEDETGLLSLLTSPFAWRWTEVVGGLSSLGNITEADADGRYVMFAEGRGGSGTARDEVLGSHRVFGTARSSVPSLRSLCLNHGSRSGGFCVGPAAGMDVPGLSLVSDFRKLGFLRPQPCLEKHVSQFLPQYEWNFVSCSFCNCKTPAQIFHVQISCLWMQGGVLSNESCESFPRICMCREVWSNQVYPETPLSWMVLTGDLFQEVVIY</sequence>
<evidence type="ECO:0000313" key="2">
    <source>
        <dbReference type="RefSeq" id="XP_025784704.1"/>
    </source>
</evidence>
<dbReference type="Proteomes" id="UP000515131">
    <property type="component" value="Unplaced"/>
</dbReference>